<evidence type="ECO:0000256" key="2">
    <source>
        <dbReference type="ARBA" id="ARBA00022553"/>
    </source>
</evidence>
<comment type="pathway">
    <text evidence="3">Lipid metabolism; fatty acid biosynthesis.</text>
</comment>
<accession>A0A8D5JDW4</accession>
<keyword evidence="3" id="KW-0275">Fatty acid biosynthesis</keyword>
<feature type="domain" description="Carrier" evidence="4">
    <location>
        <begin position="5"/>
        <end position="81"/>
    </location>
</feature>
<keyword evidence="3" id="KW-0444">Lipid biosynthesis</keyword>
<dbReference type="InterPro" id="IPR009081">
    <property type="entry name" value="PP-bd_ACP"/>
</dbReference>
<dbReference type="GO" id="GO:0005829">
    <property type="term" value="C:cytosol"/>
    <property type="evidence" value="ECO:0007669"/>
    <property type="project" value="TreeGrafter"/>
</dbReference>
<proteinExistence type="inferred from homology"/>
<evidence type="ECO:0000256" key="1">
    <source>
        <dbReference type="ARBA" id="ARBA00022450"/>
    </source>
</evidence>
<dbReference type="GO" id="GO:0016020">
    <property type="term" value="C:membrane"/>
    <property type="evidence" value="ECO:0007669"/>
    <property type="project" value="GOC"/>
</dbReference>
<keyword evidence="3" id="KW-0276">Fatty acid metabolism</keyword>
<evidence type="ECO:0000256" key="3">
    <source>
        <dbReference type="HAMAP-Rule" id="MF_01217"/>
    </source>
</evidence>
<dbReference type="AlphaFoldDB" id="A0A8D5JDW4"/>
<dbReference type="PROSITE" id="PS50075">
    <property type="entry name" value="CARRIER"/>
    <property type="match status" value="1"/>
</dbReference>
<name>A0A8D5JDW4_9BACT</name>
<dbReference type="Pfam" id="PF00550">
    <property type="entry name" value="PP-binding"/>
    <property type="match status" value="1"/>
</dbReference>
<keyword evidence="1 3" id="KW-0596">Phosphopantetheine</keyword>
<dbReference type="PANTHER" id="PTHR20863:SF69">
    <property type="entry name" value="ACYL CARRIER PROTEIN"/>
    <property type="match status" value="1"/>
</dbReference>
<comment type="PTM">
    <text evidence="3">4'-phosphopantetheine is transferred from CoA to a specific serine of apo-ACP by AcpS. This modification is essential for activity because fatty acids are bound in thioester linkage to the sulfhydryl of the prosthetic group.</text>
</comment>
<organism evidence="5 6">
    <name type="scientific">Desulfomarina profundi</name>
    <dbReference type="NCBI Taxonomy" id="2772557"/>
    <lineage>
        <taxon>Bacteria</taxon>
        <taxon>Pseudomonadati</taxon>
        <taxon>Thermodesulfobacteriota</taxon>
        <taxon>Desulfobulbia</taxon>
        <taxon>Desulfobulbales</taxon>
        <taxon>Desulfobulbaceae</taxon>
        <taxon>Desulfomarina</taxon>
    </lineage>
</organism>
<sequence>MISDDELRQKVVEVLAEEFELDPEEMGPEATLYDDLGLDSLDAVDMVVVLEKSFGMKLTDEEALRSIRTMEDLFQFLIRLKKEQEKG</sequence>
<comment type="function">
    <text evidence="3">Carrier of the growing fatty acid chain in fatty acid biosynthesis.</text>
</comment>
<dbReference type="HAMAP" id="MF_01217">
    <property type="entry name" value="Acyl_carrier"/>
    <property type="match status" value="1"/>
</dbReference>
<evidence type="ECO:0000259" key="4">
    <source>
        <dbReference type="PROSITE" id="PS50075"/>
    </source>
</evidence>
<reference evidence="5" key="1">
    <citation type="submission" date="2020-09" db="EMBL/GenBank/DDBJ databases">
        <title>Desulfogranum mesoprofundum gen. nov., sp. nov., a novel mesophilic, sulfate-reducing chemolithoautotroph isolated from a deep-sea hydrothermal vent chimney in the Suiyo Seamount.</title>
        <authorList>
            <person name="Hashimoto Y."/>
            <person name="Nakagawa S."/>
        </authorList>
    </citation>
    <scope>NUCLEOTIDE SEQUENCE</scope>
    <source>
        <strain evidence="5">KT2</strain>
    </source>
</reference>
<dbReference type="GO" id="GO:0000035">
    <property type="term" value="F:acyl binding"/>
    <property type="evidence" value="ECO:0007669"/>
    <property type="project" value="TreeGrafter"/>
</dbReference>
<dbReference type="RefSeq" id="WP_228854108.1">
    <property type="nucleotide sequence ID" value="NZ_AP024086.1"/>
</dbReference>
<dbReference type="UniPathway" id="UPA00094"/>
<comment type="subcellular location">
    <subcellularLocation>
        <location evidence="3">Cytoplasm</location>
    </subcellularLocation>
</comment>
<evidence type="ECO:0000313" key="5">
    <source>
        <dbReference type="EMBL" id="BCL61683.1"/>
    </source>
</evidence>
<dbReference type="InterPro" id="IPR003231">
    <property type="entry name" value="ACP"/>
</dbReference>
<keyword evidence="6" id="KW-1185">Reference proteome</keyword>
<protein>
    <recommendedName>
        <fullName evidence="3">Acyl carrier protein</fullName>
        <shortName evidence="3">ACP</shortName>
    </recommendedName>
</protein>
<keyword evidence="3" id="KW-0963">Cytoplasm</keyword>
<keyword evidence="3" id="KW-0443">Lipid metabolism</keyword>
<evidence type="ECO:0000313" key="6">
    <source>
        <dbReference type="Proteomes" id="UP000826725"/>
    </source>
</evidence>
<dbReference type="NCBIfam" id="NF003757">
    <property type="entry name" value="PRK05350.1"/>
    <property type="match status" value="1"/>
</dbReference>
<gene>
    <name evidence="5" type="primary">acpP_2</name>
    <name evidence="3" type="synonym">acpP</name>
    <name evidence="5" type="ORF">DGMP_23760</name>
</gene>
<dbReference type="GO" id="GO:0009245">
    <property type="term" value="P:lipid A biosynthetic process"/>
    <property type="evidence" value="ECO:0007669"/>
    <property type="project" value="TreeGrafter"/>
</dbReference>
<dbReference type="Proteomes" id="UP000826725">
    <property type="component" value="Chromosome"/>
</dbReference>
<feature type="modified residue" description="O-(pantetheine 4'-phosphoryl)serine" evidence="3">
    <location>
        <position position="40"/>
    </location>
</feature>
<dbReference type="KEGG" id="dbk:DGMP_23760"/>
<dbReference type="PANTHER" id="PTHR20863">
    <property type="entry name" value="ACYL CARRIER PROTEIN"/>
    <property type="match status" value="1"/>
</dbReference>
<comment type="similarity">
    <text evidence="3">Belongs to the acyl carrier protein (ACP) family.</text>
</comment>
<dbReference type="EMBL" id="AP024086">
    <property type="protein sequence ID" value="BCL61683.1"/>
    <property type="molecule type" value="Genomic_DNA"/>
</dbReference>
<keyword evidence="2 3" id="KW-0597">Phosphoprotein</keyword>
<dbReference type="GO" id="GO:0000036">
    <property type="term" value="F:acyl carrier activity"/>
    <property type="evidence" value="ECO:0007669"/>
    <property type="project" value="UniProtKB-UniRule"/>
</dbReference>